<sequence length="86" mass="9940">MIWLNFSNLIDSSSKHLVIKCDTKFMKRYRYKTSVNGSADFLKQSVLCRDDTDVFFFYQSVNGSADFLIELGFLDRIGVGVLRKKT</sequence>
<dbReference type="Proteomes" id="UP001055879">
    <property type="component" value="Linkage Group LG03"/>
</dbReference>
<comment type="caution">
    <text evidence="1">The sequence shown here is derived from an EMBL/GenBank/DDBJ whole genome shotgun (WGS) entry which is preliminary data.</text>
</comment>
<protein>
    <submittedName>
        <fullName evidence="1">Uncharacterized protein</fullName>
    </submittedName>
</protein>
<proteinExistence type="predicted"/>
<accession>A0ACB9DIF6</accession>
<gene>
    <name evidence="1" type="ORF">L6452_08689</name>
</gene>
<dbReference type="EMBL" id="CM042049">
    <property type="protein sequence ID" value="KAI3746263.1"/>
    <property type="molecule type" value="Genomic_DNA"/>
</dbReference>
<evidence type="ECO:0000313" key="1">
    <source>
        <dbReference type="EMBL" id="KAI3746263.1"/>
    </source>
</evidence>
<name>A0ACB9DIF6_ARCLA</name>
<evidence type="ECO:0000313" key="2">
    <source>
        <dbReference type="Proteomes" id="UP001055879"/>
    </source>
</evidence>
<keyword evidence="2" id="KW-1185">Reference proteome</keyword>
<reference evidence="1 2" key="2">
    <citation type="journal article" date="2022" name="Mol. Ecol. Resour.">
        <title>The genomes of chicory, endive, great burdock and yacon provide insights into Asteraceae paleo-polyploidization history and plant inulin production.</title>
        <authorList>
            <person name="Fan W."/>
            <person name="Wang S."/>
            <person name="Wang H."/>
            <person name="Wang A."/>
            <person name="Jiang F."/>
            <person name="Liu H."/>
            <person name="Zhao H."/>
            <person name="Xu D."/>
            <person name="Zhang Y."/>
        </authorList>
    </citation>
    <scope>NUCLEOTIDE SEQUENCE [LARGE SCALE GENOMIC DNA]</scope>
    <source>
        <strain evidence="2">cv. Niubang</strain>
    </source>
</reference>
<reference evidence="2" key="1">
    <citation type="journal article" date="2022" name="Mol. Ecol. Resour.">
        <title>The genomes of chicory, endive, great burdock and yacon provide insights into Asteraceae palaeo-polyploidization history and plant inulin production.</title>
        <authorList>
            <person name="Fan W."/>
            <person name="Wang S."/>
            <person name="Wang H."/>
            <person name="Wang A."/>
            <person name="Jiang F."/>
            <person name="Liu H."/>
            <person name="Zhao H."/>
            <person name="Xu D."/>
            <person name="Zhang Y."/>
        </authorList>
    </citation>
    <scope>NUCLEOTIDE SEQUENCE [LARGE SCALE GENOMIC DNA]</scope>
    <source>
        <strain evidence="2">cv. Niubang</strain>
    </source>
</reference>
<organism evidence="1 2">
    <name type="scientific">Arctium lappa</name>
    <name type="common">Greater burdock</name>
    <name type="synonym">Lappa major</name>
    <dbReference type="NCBI Taxonomy" id="4217"/>
    <lineage>
        <taxon>Eukaryota</taxon>
        <taxon>Viridiplantae</taxon>
        <taxon>Streptophyta</taxon>
        <taxon>Embryophyta</taxon>
        <taxon>Tracheophyta</taxon>
        <taxon>Spermatophyta</taxon>
        <taxon>Magnoliopsida</taxon>
        <taxon>eudicotyledons</taxon>
        <taxon>Gunneridae</taxon>
        <taxon>Pentapetalae</taxon>
        <taxon>asterids</taxon>
        <taxon>campanulids</taxon>
        <taxon>Asterales</taxon>
        <taxon>Asteraceae</taxon>
        <taxon>Carduoideae</taxon>
        <taxon>Cardueae</taxon>
        <taxon>Arctiinae</taxon>
        <taxon>Arctium</taxon>
    </lineage>
</organism>